<dbReference type="Proteomes" id="UP000288805">
    <property type="component" value="Unassembled WGS sequence"/>
</dbReference>
<evidence type="ECO:0000256" key="1">
    <source>
        <dbReference type="SAM" id="MobiDB-lite"/>
    </source>
</evidence>
<organism evidence="2 3">
    <name type="scientific">Vitis vinifera</name>
    <name type="common">Grape</name>
    <dbReference type="NCBI Taxonomy" id="29760"/>
    <lineage>
        <taxon>Eukaryota</taxon>
        <taxon>Viridiplantae</taxon>
        <taxon>Streptophyta</taxon>
        <taxon>Embryophyta</taxon>
        <taxon>Tracheophyta</taxon>
        <taxon>Spermatophyta</taxon>
        <taxon>Magnoliopsida</taxon>
        <taxon>eudicotyledons</taxon>
        <taxon>Gunneridae</taxon>
        <taxon>Pentapetalae</taxon>
        <taxon>rosids</taxon>
        <taxon>Vitales</taxon>
        <taxon>Vitaceae</taxon>
        <taxon>Viteae</taxon>
        <taxon>Vitis</taxon>
    </lineage>
</organism>
<evidence type="ECO:0008006" key="4">
    <source>
        <dbReference type="Google" id="ProtNLM"/>
    </source>
</evidence>
<feature type="region of interest" description="Disordered" evidence="1">
    <location>
        <begin position="313"/>
        <end position="334"/>
    </location>
</feature>
<comment type="caution">
    <text evidence="2">The sequence shown here is derived from an EMBL/GenBank/DDBJ whole genome shotgun (WGS) entry which is preliminary data.</text>
</comment>
<reference evidence="2 3" key="1">
    <citation type="journal article" date="2018" name="PLoS Genet.">
        <title>Population sequencing reveals clonal diversity and ancestral inbreeding in the grapevine cultivar Chardonnay.</title>
        <authorList>
            <person name="Roach M.J."/>
            <person name="Johnson D.L."/>
            <person name="Bohlmann J."/>
            <person name="van Vuuren H.J."/>
            <person name="Jones S.J."/>
            <person name="Pretorius I.S."/>
            <person name="Schmidt S.A."/>
            <person name="Borneman A.R."/>
        </authorList>
    </citation>
    <scope>NUCLEOTIDE SEQUENCE [LARGE SCALE GENOMIC DNA]</scope>
    <source>
        <strain evidence="3">cv. Chardonnay</strain>
        <tissue evidence="2">Leaf</tissue>
    </source>
</reference>
<evidence type="ECO:0000313" key="3">
    <source>
        <dbReference type="Proteomes" id="UP000288805"/>
    </source>
</evidence>
<accession>A0A438G603</accession>
<proteinExistence type="predicted"/>
<feature type="region of interest" description="Disordered" evidence="1">
    <location>
        <begin position="365"/>
        <end position="385"/>
    </location>
</feature>
<dbReference type="EMBL" id="QGNW01000573">
    <property type="protein sequence ID" value="RVW67632.1"/>
    <property type="molecule type" value="Genomic_DNA"/>
</dbReference>
<evidence type="ECO:0000313" key="2">
    <source>
        <dbReference type="EMBL" id="RVW67632.1"/>
    </source>
</evidence>
<feature type="compositionally biased region" description="Low complexity" evidence="1">
    <location>
        <begin position="371"/>
        <end position="385"/>
    </location>
</feature>
<name>A0A438G603_VITVI</name>
<dbReference type="Gene3D" id="3.30.2450.30">
    <property type="match status" value="1"/>
</dbReference>
<sequence length="385" mass="43211">MEELDWLTKHLKKVVELEASRGIIRKIKGKTKTLLMEICFNNRGRFMKITEIVTKRKPLFLVVPEGVKGKRWEDLRKAIPSVLEYPDQVGGASKEKNGDIQMNKDIYRGGRSYAEVVTEAGFRTGGMLLARKWARAVICESQEKVQDWTHEGKAIARMMGMKGMVSINPFPLSRGASLSDWLVLKGLPFHLWDEVQLNFILKKWGRVTKVAKETLKLVDLTKAKLWVEMLPNVVLPALLEVEDGVWTYIVAVLVIGEDDEADTVTSETTRSRNEWVKAEGCVSQSSKVAEGLRGSIRDNECYRRRRLPLARYRHSRTSLADKGENGRGRSSLGPVEENFIGPLVPEISFKAHTERAQSGMRIRGLQAGPKAPQAHHTAAASSPSP</sequence>
<gene>
    <name evidence="2" type="ORF">CK203_063055</name>
</gene>
<dbReference type="AlphaFoldDB" id="A0A438G603"/>
<protein>
    <recommendedName>
        <fullName evidence="4">DUF4283 domain-containing protein</fullName>
    </recommendedName>
</protein>